<evidence type="ECO:0000313" key="2">
    <source>
        <dbReference type="Proteomes" id="UP001265746"/>
    </source>
</evidence>
<dbReference type="Proteomes" id="UP001265746">
    <property type="component" value="Unassembled WGS sequence"/>
</dbReference>
<proteinExistence type="predicted"/>
<protein>
    <submittedName>
        <fullName evidence="1">Uncharacterized protein</fullName>
    </submittedName>
</protein>
<gene>
    <name evidence="1" type="ORF">N8I77_013000</name>
</gene>
<organism evidence="1 2">
    <name type="scientific">Phomopsis amygdali</name>
    <name type="common">Fusicoccum amygdali</name>
    <dbReference type="NCBI Taxonomy" id="1214568"/>
    <lineage>
        <taxon>Eukaryota</taxon>
        <taxon>Fungi</taxon>
        <taxon>Dikarya</taxon>
        <taxon>Ascomycota</taxon>
        <taxon>Pezizomycotina</taxon>
        <taxon>Sordariomycetes</taxon>
        <taxon>Sordariomycetidae</taxon>
        <taxon>Diaporthales</taxon>
        <taxon>Diaporthaceae</taxon>
        <taxon>Diaporthe</taxon>
    </lineage>
</organism>
<dbReference type="AlphaFoldDB" id="A0AAD9S3G7"/>
<evidence type="ECO:0000313" key="1">
    <source>
        <dbReference type="EMBL" id="KAK2597134.1"/>
    </source>
</evidence>
<accession>A0AAD9S3G7</accession>
<keyword evidence="2" id="KW-1185">Reference proteome</keyword>
<comment type="caution">
    <text evidence="1">The sequence shown here is derived from an EMBL/GenBank/DDBJ whole genome shotgun (WGS) entry which is preliminary data.</text>
</comment>
<name>A0AAD9S3G7_PHOAM</name>
<reference evidence="1" key="1">
    <citation type="submission" date="2023-06" db="EMBL/GenBank/DDBJ databases">
        <authorList>
            <person name="Noh H."/>
        </authorList>
    </citation>
    <scope>NUCLEOTIDE SEQUENCE</scope>
    <source>
        <strain evidence="1">DUCC20226</strain>
    </source>
</reference>
<dbReference type="EMBL" id="JAUJFL010000010">
    <property type="protein sequence ID" value="KAK2597134.1"/>
    <property type="molecule type" value="Genomic_DNA"/>
</dbReference>
<sequence length="176" mass="18519">MGLRWLLVGPDNFVDQSLAVGHIGVFTPYRAGLTSSSGGSALHLSVFISSSFSDSAGSPRPSEKSICDIHTGRGMELTVFPRGRRKTIPIQGARLRLMACSGHVSGLNGMQLMQLEPQPAGDSFFIPSFFSPSPLRKNTGTLLRSCTGTHGRAGRIATLSALLTASQPPGPDGPDV</sequence>